<evidence type="ECO:0008006" key="3">
    <source>
        <dbReference type="Google" id="ProtNLM"/>
    </source>
</evidence>
<dbReference type="InterPro" id="IPR003409">
    <property type="entry name" value="MORN"/>
</dbReference>
<evidence type="ECO:0000256" key="1">
    <source>
        <dbReference type="ARBA" id="ARBA00022737"/>
    </source>
</evidence>
<protein>
    <recommendedName>
        <fullName evidence="3">MORN repeat protein</fullName>
    </recommendedName>
</protein>
<dbReference type="EMBL" id="UINC01190742">
    <property type="protein sequence ID" value="SVE05043.1"/>
    <property type="molecule type" value="Genomic_DNA"/>
</dbReference>
<dbReference type="Pfam" id="PF02493">
    <property type="entry name" value="MORN"/>
    <property type="match status" value="5"/>
</dbReference>
<accession>A0A383ABR5</accession>
<dbReference type="SMART" id="SM00698">
    <property type="entry name" value="MORN"/>
    <property type="match status" value="4"/>
</dbReference>
<gene>
    <name evidence="2" type="ORF">METZ01_LOCUS457897</name>
</gene>
<name>A0A383ABR5_9ZZZZ</name>
<reference evidence="2" key="1">
    <citation type="submission" date="2018-05" db="EMBL/GenBank/DDBJ databases">
        <authorList>
            <person name="Lanie J.A."/>
            <person name="Ng W.-L."/>
            <person name="Kazmierczak K.M."/>
            <person name="Andrzejewski T.M."/>
            <person name="Davidsen T.M."/>
            <person name="Wayne K.J."/>
            <person name="Tettelin H."/>
            <person name="Glass J.I."/>
            <person name="Rusch D."/>
            <person name="Podicherti R."/>
            <person name="Tsui H.-C.T."/>
            <person name="Winkler M.E."/>
        </authorList>
    </citation>
    <scope>NUCLEOTIDE SEQUENCE</scope>
</reference>
<proteinExistence type="predicted"/>
<evidence type="ECO:0000313" key="2">
    <source>
        <dbReference type="EMBL" id="SVE05043.1"/>
    </source>
</evidence>
<organism evidence="2">
    <name type="scientific">marine metagenome</name>
    <dbReference type="NCBI Taxonomy" id="408172"/>
    <lineage>
        <taxon>unclassified sequences</taxon>
        <taxon>metagenomes</taxon>
        <taxon>ecological metagenomes</taxon>
    </lineage>
</organism>
<dbReference type="PANTHER" id="PTHR23084">
    <property type="entry name" value="PHOSPHATIDYLINOSITOL-4-PHOSPHATE 5-KINASE RELATED"/>
    <property type="match status" value="1"/>
</dbReference>
<dbReference type="SUPFAM" id="SSF82185">
    <property type="entry name" value="Histone H3 K4-specific methyltransferase SET7/9 N-terminal domain"/>
    <property type="match status" value="2"/>
</dbReference>
<sequence>MKIIFVLLTFFFSLTIISVEPCPDSAEEEWHNCFGSHQYPDGETFSGIWINNTYHKGVIVWQNGDVYVGEIKDQNPEGFGTYLLKSGELYVGEWIRGKRDGYGSNIQPKEGFATDVYVGDFKDNKKDGMGTYSWGDGQKYIGPFRNDKMEGKGKIITYNGIITLYQCNEGKCEEIK</sequence>
<dbReference type="Gene3D" id="2.20.110.10">
    <property type="entry name" value="Histone H3 K4-specific methyltransferase SET7/9 N-terminal domain"/>
    <property type="match status" value="2"/>
</dbReference>
<dbReference type="AlphaFoldDB" id="A0A383ABR5"/>
<dbReference type="PANTHER" id="PTHR23084:SF263">
    <property type="entry name" value="MORN REPEAT-CONTAINING PROTEIN 1"/>
    <property type="match status" value="1"/>
</dbReference>
<keyword evidence="1" id="KW-0677">Repeat</keyword>